<evidence type="ECO:0000313" key="10">
    <source>
        <dbReference type="Proteomes" id="UP001174936"/>
    </source>
</evidence>
<reference evidence="9" key="1">
    <citation type="submission" date="2023-06" db="EMBL/GenBank/DDBJ databases">
        <title>Genome-scale phylogeny and comparative genomics of the fungal order Sordariales.</title>
        <authorList>
            <consortium name="Lawrence Berkeley National Laboratory"/>
            <person name="Hensen N."/>
            <person name="Bonometti L."/>
            <person name="Westerberg I."/>
            <person name="Brannstrom I.O."/>
            <person name="Guillou S."/>
            <person name="Cros-Aarteil S."/>
            <person name="Calhoun S."/>
            <person name="Haridas S."/>
            <person name="Kuo A."/>
            <person name="Mondo S."/>
            <person name="Pangilinan J."/>
            <person name="Riley R."/>
            <person name="Labutti K."/>
            <person name="Andreopoulos B."/>
            <person name="Lipzen A."/>
            <person name="Chen C."/>
            <person name="Yanf M."/>
            <person name="Daum C."/>
            <person name="Ng V."/>
            <person name="Clum A."/>
            <person name="Steindorff A."/>
            <person name="Ohm R."/>
            <person name="Martin F."/>
            <person name="Silar P."/>
            <person name="Natvig D."/>
            <person name="Lalanne C."/>
            <person name="Gautier V."/>
            <person name="Ament-Velasquez S.L."/>
            <person name="Kruys A."/>
            <person name="Hutchinson M.I."/>
            <person name="Powell A.J."/>
            <person name="Barry K."/>
            <person name="Miller A.N."/>
            <person name="Grigoriev I.V."/>
            <person name="Debuchy R."/>
            <person name="Gladieux P."/>
            <person name="Thoren M.H."/>
            <person name="Johannesson H."/>
        </authorList>
    </citation>
    <scope>NUCLEOTIDE SEQUENCE</scope>
    <source>
        <strain evidence="9">SMH2532-1</strain>
    </source>
</reference>
<feature type="region of interest" description="Disordered" evidence="6">
    <location>
        <begin position="298"/>
        <end position="368"/>
    </location>
</feature>
<dbReference type="AlphaFoldDB" id="A0AA40CSG4"/>
<keyword evidence="3 7" id="KW-1133">Transmembrane helix</keyword>
<evidence type="ECO:0000256" key="1">
    <source>
        <dbReference type="ARBA" id="ARBA00004141"/>
    </source>
</evidence>
<feature type="domain" description="Rhodopsin" evidence="8">
    <location>
        <begin position="47"/>
        <end position="288"/>
    </location>
</feature>
<dbReference type="Proteomes" id="UP001174936">
    <property type="component" value="Unassembled WGS sequence"/>
</dbReference>
<proteinExistence type="inferred from homology"/>
<name>A0AA40CSG4_9PEZI</name>
<evidence type="ECO:0000256" key="6">
    <source>
        <dbReference type="SAM" id="MobiDB-lite"/>
    </source>
</evidence>
<dbReference type="EMBL" id="JAULSV010000003">
    <property type="protein sequence ID" value="KAK0649836.1"/>
    <property type="molecule type" value="Genomic_DNA"/>
</dbReference>
<dbReference type="GO" id="GO:0016020">
    <property type="term" value="C:membrane"/>
    <property type="evidence" value="ECO:0007669"/>
    <property type="project" value="UniProtKB-SubCell"/>
</dbReference>
<sequence>MSRETGTGTPGPSEFPSPLLDPNEWNGASSIISTAIALTLATLAVGLRFWARAGILRVVALEDWFILASLAFSVACTICWGLQFNHGLGKHVVYVSMDDLMVFFEISLATSITYVLSMTFTKLSVLCLYIRVLTYDHVRRAAKVMLGVVVVSHVYILACLFTACVPLEAFWNLDPIARSQAYCHPISIYWSHAGLNIVTDFLIFLLPLTVIHKIRSPRPQKVALVIIFLLAFVVCIISVVRVILLARDVDAGAMDVTYDSGKTANWNIWEVNIAILCACLTTMKPVVSEFFPKLLSPNPSTMPDSEDISAENGPRGGRRQYEVTGLSTVEDLEVGERRESKAGEKEDVVSEGSHSLEEVAMEPHAAKW</sequence>
<accession>A0AA40CSG4</accession>
<feature type="transmembrane region" description="Helical" evidence="7">
    <location>
        <begin position="63"/>
        <end position="83"/>
    </location>
</feature>
<organism evidence="9 10">
    <name type="scientific">Cercophora newfieldiana</name>
    <dbReference type="NCBI Taxonomy" id="92897"/>
    <lineage>
        <taxon>Eukaryota</taxon>
        <taxon>Fungi</taxon>
        <taxon>Dikarya</taxon>
        <taxon>Ascomycota</taxon>
        <taxon>Pezizomycotina</taxon>
        <taxon>Sordariomycetes</taxon>
        <taxon>Sordariomycetidae</taxon>
        <taxon>Sordariales</taxon>
        <taxon>Lasiosphaeriaceae</taxon>
        <taxon>Cercophora</taxon>
    </lineage>
</organism>
<dbReference type="PANTHER" id="PTHR33048:SF47">
    <property type="entry name" value="INTEGRAL MEMBRANE PROTEIN-RELATED"/>
    <property type="match status" value="1"/>
</dbReference>
<dbReference type="InterPro" id="IPR049326">
    <property type="entry name" value="Rhodopsin_dom_fungi"/>
</dbReference>
<dbReference type="InterPro" id="IPR052337">
    <property type="entry name" value="SAT4-like"/>
</dbReference>
<dbReference type="Pfam" id="PF20684">
    <property type="entry name" value="Fung_rhodopsin"/>
    <property type="match status" value="1"/>
</dbReference>
<keyword evidence="10" id="KW-1185">Reference proteome</keyword>
<protein>
    <recommendedName>
        <fullName evidence="8">Rhodopsin domain-containing protein</fullName>
    </recommendedName>
</protein>
<evidence type="ECO:0000256" key="4">
    <source>
        <dbReference type="ARBA" id="ARBA00023136"/>
    </source>
</evidence>
<evidence type="ECO:0000256" key="3">
    <source>
        <dbReference type="ARBA" id="ARBA00022989"/>
    </source>
</evidence>
<evidence type="ECO:0000256" key="5">
    <source>
        <dbReference type="ARBA" id="ARBA00038359"/>
    </source>
</evidence>
<feature type="transmembrane region" description="Helical" evidence="7">
    <location>
        <begin position="28"/>
        <end position="51"/>
    </location>
</feature>
<evidence type="ECO:0000256" key="2">
    <source>
        <dbReference type="ARBA" id="ARBA00022692"/>
    </source>
</evidence>
<comment type="subcellular location">
    <subcellularLocation>
        <location evidence="1">Membrane</location>
        <topology evidence="1">Multi-pass membrane protein</topology>
    </subcellularLocation>
</comment>
<evidence type="ECO:0000313" key="9">
    <source>
        <dbReference type="EMBL" id="KAK0649836.1"/>
    </source>
</evidence>
<evidence type="ECO:0000256" key="7">
    <source>
        <dbReference type="SAM" id="Phobius"/>
    </source>
</evidence>
<feature type="transmembrane region" description="Helical" evidence="7">
    <location>
        <begin position="103"/>
        <end position="132"/>
    </location>
</feature>
<feature type="transmembrane region" description="Helical" evidence="7">
    <location>
        <begin position="144"/>
        <end position="169"/>
    </location>
</feature>
<feature type="transmembrane region" description="Helical" evidence="7">
    <location>
        <begin position="189"/>
        <end position="210"/>
    </location>
</feature>
<dbReference type="PANTHER" id="PTHR33048">
    <property type="entry name" value="PTH11-LIKE INTEGRAL MEMBRANE PROTEIN (AFU_ORTHOLOGUE AFUA_5G11245)"/>
    <property type="match status" value="1"/>
</dbReference>
<keyword evidence="2 7" id="KW-0812">Transmembrane</keyword>
<comment type="similarity">
    <text evidence="5">Belongs to the SAT4 family.</text>
</comment>
<gene>
    <name evidence="9" type="ORF">B0T16DRAFT_457210</name>
</gene>
<comment type="caution">
    <text evidence="9">The sequence shown here is derived from an EMBL/GenBank/DDBJ whole genome shotgun (WGS) entry which is preliminary data.</text>
</comment>
<keyword evidence="4 7" id="KW-0472">Membrane</keyword>
<feature type="transmembrane region" description="Helical" evidence="7">
    <location>
        <begin position="222"/>
        <end position="246"/>
    </location>
</feature>
<feature type="compositionally biased region" description="Basic and acidic residues" evidence="6">
    <location>
        <begin position="334"/>
        <end position="348"/>
    </location>
</feature>
<evidence type="ECO:0000259" key="8">
    <source>
        <dbReference type="Pfam" id="PF20684"/>
    </source>
</evidence>